<dbReference type="AlphaFoldDB" id="A0A318JUU0"/>
<dbReference type="InterPro" id="IPR012853">
    <property type="entry name" value="CPT"/>
</dbReference>
<sequence>MTTPGQVILLNGVSSSGKSSLARQLLLDLERPFFHMGVDMIGAMRSEKRTHELDATELAAVLKRTRAGFHRAVAGMAHAGNDIIMDHVLSEPWRLSDCLTVLAGIDVVLIGVHCSADELRRRERQRGDRPAGTAAKQIESVHAHATYDFEVDTSTDSIEICSAQINKFLARRPSLRSFDRLRAASRR</sequence>
<keyword evidence="4" id="KW-1185">Reference proteome</keyword>
<dbReference type="Gene3D" id="3.40.50.300">
    <property type="entry name" value="P-loop containing nucleotide triphosphate hydrolases"/>
    <property type="match status" value="1"/>
</dbReference>
<accession>A0A318JUU0</accession>
<comment type="caution">
    <text evidence="3">The sequence shown here is derived from an EMBL/GenBank/DDBJ whole genome shotgun (WGS) entry which is preliminary data.</text>
</comment>
<dbReference type="InterPro" id="IPR027417">
    <property type="entry name" value="P-loop_NTPase"/>
</dbReference>
<evidence type="ECO:0000256" key="2">
    <source>
        <dbReference type="PIRSR" id="PIRSR007531-2"/>
    </source>
</evidence>
<protein>
    <submittedName>
        <fullName evidence="3">Chloramphenicol 3-O phosphotransferase</fullName>
    </submittedName>
</protein>
<evidence type="ECO:0000313" key="4">
    <source>
        <dbReference type="Proteomes" id="UP000247569"/>
    </source>
</evidence>
<reference evidence="3 4" key="1">
    <citation type="submission" date="2018-05" db="EMBL/GenBank/DDBJ databases">
        <title>Genomic Encyclopedia of Type Strains, Phase IV (KMG-IV): sequencing the most valuable type-strain genomes for metagenomic binning, comparative biology and taxonomic classification.</title>
        <authorList>
            <person name="Goeker M."/>
        </authorList>
    </citation>
    <scope>NUCLEOTIDE SEQUENCE [LARGE SCALE GENOMIC DNA]</scope>
    <source>
        <strain evidence="3 4">DSM 44704</strain>
    </source>
</reference>
<name>A0A318JUU0_9NOCA</name>
<dbReference type="SUPFAM" id="SSF52540">
    <property type="entry name" value="P-loop containing nucleoside triphosphate hydrolases"/>
    <property type="match status" value="1"/>
</dbReference>
<dbReference type="GO" id="GO:0005524">
    <property type="term" value="F:ATP binding"/>
    <property type="evidence" value="ECO:0007669"/>
    <property type="project" value="InterPro"/>
</dbReference>
<organism evidence="3 4">
    <name type="scientific">Nocardia tenerifensis</name>
    <dbReference type="NCBI Taxonomy" id="228006"/>
    <lineage>
        <taxon>Bacteria</taxon>
        <taxon>Bacillati</taxon>
        <taxon>Actinomycetota</taxon>
        <taxon>Actinomycetes</taxon>
        <taxon>Mycobacteriales</taxon>
        <taxon>Nocardiaceae</taxon>
        <taxon>Nocardia</taxon>
    </lineage>
</organism>
<keyword evidence="3" id="KW-0808">Transferase</keyword>
<feature type="active site" evidence="1">
    <location>
        <position position="39"/>
    </location>
</feature>
<evidence type="ECO:0000256" key="1">
    <source>
        <dbReference type="PIRSR" id="PIRSR007531-1"/>
    </source>
</evidence>
<dbReference type="PIRSF" id="PIRSF007531">
    <property type="entry name" value="CPT"/>
    <property type="match status" value="1"/>
</dbReference>
<feature type="binding site" evidence="2">
    <location>
        <begin position="12"/>
        <end position="19"/>
    </location>
    <ligand>
        <name>ATP</name>
        <dbReference type="ChEBI" id="CHEBI:30616"/>
    </ligand>
</feature>
<dbReference type="EMBL" id="QJKF01000009">
    <property type="protein sequence ID" value="PXX60864.1"/>
    <property type="molecule type" value="Genomic_DNA"/>
</dbReference>
<dbReference type="Proteomes" id="UP000247569">
    <property type="component" value="Unassembled WGS sequence"/>
</dbReference>
<dbReference type="Pfam" id="PF07931">
    <property type="entry name" value="CPT"/>
    <property type="match status" value="1"/>
</dbReference>
<evidence type="ECO:0000313" key="3">
    <source>
        <dbReference type="EMBL" id="PXX60864.1"/>
    </source>
</evidence>
<proteinExistence type="predicted"/>
<gene>
    <name evidence="3" type="ORF">DFR70_10955</name>
</gene>
<dbReference type="GO" id="GO:0016740">
    <property type="term" value="F:transferase activity"/>
    <property type="evidence" value="ECO:0007669"/>
    <property type="project" value="UniProtKB-KW"/>
</dbReference>